<dbReference type="Pfam" id="PF04140">
    <property type="entry name" value="ICMT"/>
    <property type="match status" value="1"/>
</dbReference>
<evidence type="ECO:0000256" key="3">
    <source>
        <dbReference type="ARBA" id="ARBA00022989"/>
    </source>
</evidence>
<dbReference type="PANTHER" id="PTHR12714:SF9">
    <property type="entry name" value="PROTEIN-S-ISOPRENYLCYSTEINE O-METHYLTRANSFERASE"/>
    <property type="match status" value="1"/>
</dbReference>
<dbReference type="EMBL" id="FNVA01000007">
    <property type="protein sequence ID" value="SEG61631.1"/>
    <property type="molecule type" value="Genomic_DNA"/>
</dbReference>
<keyword evidence="4 5" id="KW-0472">Membrane</keyword>
<feature type="transmembrane region" description="Helical" evidence="5">
    <location>
        <begin position="151"/>
        <end position="169"/>
    </location>
</feature>
<keyword evidence="2 5" id="KW-0812">Transmembrane</keyword>
<feature type="transmembrane region" description="Helical" evidence="5">
    <location>
        <begin position="84"/>
        <end position="104"/>
    </location>
</feature>
<dbReference type="GO" id="GO:0004671">
    <property type="term" value="F:protein C-terminal S-isoprenylcysteine carboxyl O-methyltransferase activity"/>
    <property type="evidence" value="ECO:0007669"/>
    <property type="project" value="InterPro"/>
</dbReference>
<evidence type="ECO:0000256" key="1">
    <source>
        <dbReference type="ARBA" id="ARBA00004141"/>
    </source>
</evidence>
<name>A0A1H6BLM9_9BACT</name>
<feature type="transmembrane region" description="Helical" evidence="5">
    <location>
        <begin position="125"/>
        <end position="145"/>
    </location>
</feature>
<gene>
    <name evidence="6" type="ORF">SAMN05421819_3824</name>
</gene>
<feature type="transmembrane region" description="Helical" evidence="5">
    <location>
        <begin position="44"/>
        <end position="64"/>
    </location>
</feature>
<dbReference type="OrthoDB" id="5471300at2"/>
<organism evidence="6 7">
    <name type="scientific">Bryocella elongata</name>
    <dbReference type="NCBI Taxonomy" id="863522"/>
    <lineage>
        <taxon>Bacteria</taxon>
        <taxon>Pseudomonadati</taxon>
        <taxon>Acidobacteriota</taxon>
        <taxon>Terriglobia</taxon>
        <taxon>Terriglobales</taxon>
        <taxon>Acidobacteriaceae</taxon>
        <taxon>Bryocella</taxon>
    </lineage>
</organism>
<dbReference type="RefSeq" id="WP_160115237.1">
    <property type="nucleotide sequence ID" value="NZ_FNVA01000007.1"/>
</dbReference>
<keyword evidence="6" id="KW-0808">Transferase</keyword>
<dbReference type="InterPro" id="IPR007269">
    <property type="entry name" value="ICMT_MeTrfase"/>
</dbReference>
<proteinExistence type="predicted"/>
<comment type="subcellular location">
    <subcellularLocation>
        <location evidence="1">Membrane</location>
        <topology evidence="1">Multi-pass membrane protein</topology>
    </subcellularLocation>
</comment>
<dbReference type="PANTHER" id="PTHR12714">
    <property type="entry name" value="PROTEIN-S ISOPRENYLCYSTEINE O-METHYLTRANSFERASE"/>
    <property type="match status" value="1"/>
</dbReference>
<evidence type="ECO:0000256" key="2">
    <source>
        <dbReference type="ARBA" id="ARBA00022692"/>
    </source>
</evidence>
<reference evidence="6 7" key="1">
    <citation type="submission" date="2016-10" db="EMBL/GenBank/DDBJ databases">
        <authorList>
            <person name="de Groot N.N."/>
        </authorList>
    </citation>
    <scope>NUCLEOTIDE SEQUENCE [LARGE SCALE GENOMIC DNA]</scope>
    <source>
        <strain evidence="6 7">DSM 22489</strain>
    </source>
</reference>
<dbReference type="Proteomes" id="UP000236728">
    <property type="component" value="Unassembled WGS sequence"/>
</dbReference>
<evidence type="ECO:0000256" key="4">
    <source>
        <dbReference type="ARBA" id="ARBA00023136"/>
    </source>
</evidence>
<accession>A0A1H6BLM9</accession>
<feature type="transmembrane region" description="Helical" evidence="5">
    <location>
        <begin position="15"/>
        <end position="32"/>
    </location>
</feature>
<sequence length="199" mass="21977">MTSSFDWFRLAWRTLYWAWIASEILLVLMTYTRRSGGEVKDQGSMRLLWVVIFASISLGTWFSATHEAEGAFGLMPGGPHAVRGVALAMLAFGLTLRWVAIYTLGRAFSVNVAIRDGQRVMRAGLFGYMRHPSYTGLLLCIAALGVRSGNWIGLAIIVAPTTAALLYRISVEEAALRTAFGEEYVAYSAETKRLIPGIY</sequence>
<keyword evidence="6" id="KW-0489">Methyltransferase</keyword>
<dbReference type="Gene3D" id="1.20.120.1630">
    <property type="match status" value="1"/>
</dbReference>
<dbReference type="GO" id="GO:0016020">
    <property type="term" value="C:membrane"/>
    <property type="evidence" value="ECO:0007669"/>
    <property type="project" value="UniProtKB-SubCell"/>
</dbReference>
<dbReference type="GO" id="GO:0032259">
    <property type="term" value="P:methylation"/>
    <property type="evidence" value="ECO:0007669"/>
    <property type="project" value="UniProtKB-KW"/>
</dbReference>
<protein>
    <submittedName>
        <fullName evidence="6">Protein-S-isoprenylcysteine O-methyltransferase</fullName>
    </submittedName>
</protein>
<dbReference type="AlphaFoldDB" id="A0A1H6BLM9"/>
<evidence type="ECO:0000256" key="5">
    <source>
        <dbReference type="SAM" id="Phobius"/>
    </source>
</evidence>
<evidence type="ECO:0000313" key="7">
    <source>
        <dbReference type="Proteomes" id="UP000236728"/>
    </source>
</evidence>
<keyword evidence="3 5" id="KW-1133">Transmembrane helix</keyword>
<keyword evidence="7" id="KW-1185">Reference proteome</keyword>
<evidence type="ECO:0000313" key="6">
    <source>
        <dbReference type="EMBL" id="SEG61631.1"/>
    </source>
</evidence>